<dbReference type="GO" id="GO:0010133">
    <property type="term" value="P:L-proline catabolic process to L-glutamate"/>
    <property type="evidence" value="ECO:0007669"/>
    <property type="project" value="UniProtKB-UniRule"/>
</dbReference>
<evidence type="ECO:0000259" key="11">
    <source>
        <dbReference type="Pfam" id="PF00171"/>
    </source>
</evidence>
<dbReference type="SUPFAM" id="SSF53720">
    <property type="entry name" value="ALDH-like"/>
    <property type="match status" value="1"/>
</dbReference>
<keyword evidence="4 9" id="KW-0520">NAD</keyword>
<keyword evidence="5 9" id="KW-0642">Proline metabolism</keyword>
<dbReference type="OrthoDB" id="5322683at2759"/>
<dbReference type="EMBL" id="SWFS01000168">
    <property type="protein sequence ID" value="KAA8915396.1"/>
    <property type="molecule type" value="Genomic_DNA"/>
</dbReference>
<dbReference type="InterPro" id="IPR016160">
    <property type="entry name" value="Ald_DH_CS_CYS"/>
</dbReference>
<sequence>MLSTAFRRNCVSTAKRYASTAPQLGHFQIPPIDNEPNLAFKPGSTERGELLKALERVKSKTEDIPLVIGGKKIYNDQVFRQPSPYEHQRTVANVSSATEKQVQDAIKACADAKRDWENAPWSERASVFLKAADLIGGKYRYDILATTMMGQGKNAHQAEIDATCELIDFLRFNVKYADELYAQQPSRNPGGIWNRAEYRALEGFVLAITPFNFTAIAGNLSAAPAIVGNTVVWKPSNSAVLSNYLVYKIFEEAGLPAGVINFVPGDPNVVGQTAIESNEFAALHFTGSTDVFMNLYQQVANNLPKYKSYPRIVGETGGKNFHVLHPSAQVSHAAKNTVRGAFEFQGQKCSATSRVFVPESLWPQYKKELQEEIAALEVGDATTKEGFHKFSGPVIHEGSFNKLSKVIADSLQDPSLELVAGGKVDGSVGYYVSPTVFQTKDIDHNNMKTEFFGPVVTCYVYKDGEYEQILEKVDSSTKYGLTGAIFAQDRAAIELANDKLRNAAGNFYINDKCTGSVVAQQWFGGGRMSGTNDKAGSPNLLNRFVSVRSVKENFNELPSIFYPSNAKE</sequence>
<protein>
    <recommendedName>
        <fullName evidence="9 10">Multifunctional fusion protein</fullName>
    </recommendedName>
    <domain>
        <recommendedName>
            <fullName evidence="10">Delta-1-pyrroline-5-carboxylate dehydrogenase</fullName>
            <shortName evidence="10">P5C dehydrogenase</shortName>
        </recommendedName>
        <alternativeName>
            <fullName evidence="9">L-glutamate gamma-semialdehyde dehydrogenase</fullName>
        </alternativeName>
    </domain>
    <domain>
        <recommendedName>
            <fullName evidence="9">L-glutamate gamma-semialdehyde dehydrogenase</fullName>
            <ecNumber evidence="9">1.2.1.88</ecNumber>
        </recommendedName>
    </domain>
</protein>
<dbReference type="PANTHER" id="PTHR42862:SF1">
    <property type="entry name" value="DELTA-1-PYRROLINE-5-CARBOXYLATE DEHYDROGENASE 2, ISOFORM A-RELATED"/>
    <property type="match status" value="1"/>
</dbReference>
<evidence type="ECO:0000256" key="5">
    <source>
        <dbReference type="ARBA" id="ARBA00023062"/>
    </source>
</evidence>
<evidence type="ECO:0000256" key="8">
    <source>
        <dbReference type="RuleBase" id="RU003345"/>
    </source>
</evidence>
<keyword evidence="13" id="KW-1185">Reference proteome</keyword>
<accession>A0A642V6J7</accession>
<keyword evidence="3 8" id="KW-0560">Oxidoreductase</keyword>
<dbReference type="InterPro" id="IPR016163">
    <property type="entry name" value="Ald_DH_C"/>
</dbReference>
<evidence type="ECO:0000313" key="13">
    <source>
        <dbReference type="Proteomes" id="UP000761534"/>
    </source>
</evidence>
<comment type="similarity">
    <text evidence="2 8">Belongs to the aldehyde dehydrogenase family.</text>
</comment>
<reference evidence="12" key="1">
    <citation type="journal article" date="2019" name="G3 (Bethesda)">
        <title>Genome Assemblies of Two Rare Opportunistic Yeast Pathogens: Diutina rugosa (syn. Candida rugosa) and Trichomonascus ciferrii (syn. Candida ciferrii).</title>
        <authorList>
            <person name="Mixao V."/>
            <person name="Saus E."/>
            <person name="Hansen A.P."/>
            <person name="Lass-Florl C."/>
            <person name="Gabaldon T."/>
        </authorList>
    </citation>
    <scope>NUCLEOTIDE SEQUENCE</scope>
    <source>
        <strain evidence="12">CBS 4856</strain>
    </source>
</reference>
<dbReference type="FunFam" id="3.40.309.10:FF:000005">
    <property type="entry name" value="1-pyrroline-5-carboxylate dehydrogenase 1"/>
    <property type="match status" value="1"/>
</dbReference>
<evidence type="ECO:0000256" key="2">
    <source>
        <dbReference type="ARBA" id="ARBA00009986"/>
    </source>
</evidence>
<evidence type="ECO:0000256" key="9">
    <source>
        <dbReference type="RuleBase" id="RU366016"/>
    </source>
</evidence>
<dbReference type="AlphaFoldDB" id="A0A642V6J7"/>
<evidence type="ECO:0000313" key="12">
    <source>
        <dbReference type="EMBL" id="KAA8915396.1"/>
    </source>
</evidence>
<evidence type="ECO:0000256" key="10">
    <source>
        <dbReference type="RuleBase" id="RU366030"/>
    </source>
</evidence>
<dbReference type="NCBIfam" id="TIGR01236">
    <property type="entry name" value="D1pyr5carbox1"/>
    <property type="match status" value="1"/>
</dbReference>
<gene>
    <name evidence="12" type="ORF">TRICI_002474</name>
</gene>
<proteinExistence type="inferred from homology"/>
<dbReference type="PANTHER" id="PTHR42862">
    <property type="entry name" value="DELTA-1-PYRROLINE-5-CARBOXYLATE DEHYDROGENASE 1, ISOFORM A-RELATED"/>
    <property type="match status" value="1"/>
</dbReference>
<dbReference type="Gene3D" id="3.40.605.10">
    <property type="entry name" value="Aldehyde Dehydrogenase, Chain A, domain 1"/>
    <property type="match status" value="1"/>
</dbReference>
<dbReference type="FunFam" id="3.40.605.10:FF:000006">
    <property type="entry name" value="1-pyrroline-5-carboxylate dehydrogenase"/>
    <property type="match status" value="1"/>
</dbReference>
<evidence type="ECO:0000256" key="6">
    <source>
        <dbReference type="ARBA" id="ARBA00048142"/>
    </source>
</evidence>
<name>A0A642V6J7_9ASCO</name>
<evidence type="ECO:0000256" key="3">
    <source>
        <dbReference type="ARBA" id="ARBA00023002"/>
    </source>
</evidence>
<dbReference type="Gene3D" id="3.40.309.10">
    <property type="entry name" value="Aldehyde Dehydrogenase, Chain A, domain 2"/>
    <property type="match status" value="1"/>
</dbReference>
<evidence type="ECO:0000256" key="7">
    <source>
        <dbReference type="PROSITE-ProRule" id="PRU10007"/>
    </source>
</evidence>
<dbReference type="UniPathway" id="UPA00261">
    <property type="reaction ID" value="UER00374"/>
</dbReference>
<organism evidence="12 13">
    <name type="scientific">Trichomonascus ciferrii</name>
    <dbReference type="NCBI Taxonomy" id="44093"/>
    <lineage>
        <taxon>Eukaryota</taxon>
        <taxon>Fungi</taxon>
        <taxon>Dikarya</taxon>
        <taxon>Ascomycota</taxon>
        <taxon>Saccharomycotina</taxon>
        <taxon>Dipodascomycetes</taxon>
        <taxon>Dipodascales</taxon>
        <taxon>Trichomonascaceae</taxon>
        <taxon>Trichomonascus</taxon>
        <taxon>Trichomonascus ciferrii complex</taxon>
    </lineage>
</organism>
<dbReference type="InterPro" id="IPR016162">
    <property type="entry name" value="Ald_DH_N"/>
</dbReference>
<dbReference type="InterPro" id="IPR050485">
    <property type="entry name" value="Proline_metab_enzyme"/>
</dbReference>
<dbReference type="GO" id="GO:0005759">
    <property type="term" value="C:mitochondrial matrix"/>
    <property type="evidence" value="ECO:0007669"/>
    <property type="project" value="TreeGrafter"/>
</dbReference>
<dbReference type="InterPro" id="IPR005931">
    <property type="entry name" value="P5CDH/ALDH4A1"/>
</dbReference>
<dbReference type="InterPro" id="IPR029510">
    <property type="entry name" value="Ald_DH_CS_GLU"/>
</dbReference>
<feature type="active site" evidence="7">
    <location>
        <position position="315"/>
    </location>
</feature>
<dbReference type="GO" id="GO:0003842">
    <property type="term" value="F:L-glutamate gamma-semialdehyde dehydrogenase activity"/>
    <property type="evidence" value="ECO:0007669"/>
    <property type="project" value="UniProtKB-UniRule"/>
</dbReference>
<dbReference type="InterPro" id="IPR015590">
    <property type="entry name" value="Aldehyde_DH_dom"/>
</dbReference>
<dbReference type="CDD" id="cd07123">
    <property type="entry name" value="ALDH_F4-17_P5CDH"/>
    <property type="match status" value="1"/>
</dbReference>
<evidence type="ECO:0000256" key="4">
    <source>
        <dbReference type="ARBA" id="ARBA00023027"/>
    </source>
</evidence>
<dbReference type="VEuPathDB" id="FungiDB:TRICI_002474"/>
<dbReference type="Proteomes" id="UP000761534">
    <property type="component" value="Unassembled WGS sequence"/>
</dbReference>
<dbReference type="EC" id="1.2.1.88" evidence="9"/>
<dbReference type="Pfam" id="PF00171">
    <property type="entry name" value="Aldedh"/>
    <property type="match status" value="1"/>
</dbReference>
<comment type="caution">
    <text evidence="12">The sequence shown here is derived from an EMBL/GenBank/DDBJ whole genome shotgun (WGS) entry which is preliminary data.</text>
</comment>
<dbReference type="PROSITE" id="PS00070">
    <property type="entry name" value="ALDEHYDE_DEHYDR_CYS"/>
    <property type="match status" value="1"/>
</dbReference>
<feature type="domain" description="Aldehyde dehydrogenase" evidence="11">
    <location>
        <begin position="80"/>
        <end position="550"/>
    </location>
</feature>
<dbReference type="PROSITE" id="PS00687">
    <property type="entry name" value="ALDEHYDE_DEHYDR_GLU"/>
    <property type="match status" value="1"/>
</dbReference>
<evidence type="ECO:0000256" key="1">
    <source>
        <dbReference type="ARBA" id="ARBA00004786"/>
    </source>
</evidence>
<dbReference type="InterPro" id="IPR016161">
    <property type="entry name" value="Ald_DH/histidinol_DH"/>
</dbReference>
<comment type="catalytic activity">
    <reaction evidence="6 9">
        <text>L-glutamate 5-semialdehyde + NAD(+) + H2O = L-glutamate + NADH + 2 H(+)</text>
        <dbReference type="Rhea" id="RHEA:30235"/>
        <dbReference type="ChEBI" id="CHEBI:15377"/>
        <dbReference type="ChEBI" id="CHEBI:15378"/>
        <dbReference type="ChEBI" id="CHEBI:29985"/>
        <dbReference type="ChEBI" id="CHEBI:57540"/>
        <dbReference type="ChEBI" id="CHEBI:57945"/>
        <dbReference type="ChEBI" id="CHEBI:58066"/>
        <dbReference type="EC" id="1.2.1.88"/>
    </reaction>
</comment>
<comment type="pathway">
    <text evidence="1 9">Amino-acid degradation; L-proline degradation into L-glutamate; L-glutamate from L-proline: step 2/2.</text>
</comment>